<sequence length="191" mass="19906">MAATIPGCCFTTSSAAFLRAGSSSFPAMSPMYAFPAGQDRGMTVLALMRHGEAGMSIPDEARSISVNGRDQARRSAAWLAAQGLTPAHALVSAARRTVETFHAMELHCPMTATEELYECPGRRVLDEINGVPGDVGVLLVVAHFPGLPEAAAQLDPGAELPGFAPGTVVLLDLDDGPAAPGSGRMLSWFTP</sequence>
<dbReference type="CDD" id="cd07067">
    <property type="entry name" value="HP_PGM_like"/>
    <property type="match status" value="1"/>
</dbReference>
<proteinExistence type="predicted"/>
<dbReference type="EMBL" id="VIGX01000002">
    <property type="protein sequence ID" value="TWS29959.1"/>
    <property type="molecule type" value="Genomic_DNA"/>
</dbReference>
<keyword evidence="2" id="KW-1185">Reference proteome</keyword>
<name>A0A5C5S416_9ACTN</name>
<dbReference type="AlphaFoldDB" id="A0A5C5S416"/>
<evidence type="ECO:0000313" key="2">
    <source>
        <dbReference type="Proteomes" id="UP000319375"/>
    </source>
</evidence>
<dbReference type="Gene3D" id="3.40.50.1240">
    <property type="entry name" value="Phosphoglycerate mutase-like"/>
    <property type="match status" value="1"/>
</dbReference>
<dbReference type="Pfam" id="PF00300">
    <property type="entry name" value="His_Phos_1"/>
    <property type="match status" value="1"/>
</dbReference>
<evidence type="ECO:0008006" key="3">
    <source>
        <dbReference type="Google" id="ProtNLM"/>
    </source>
</evidence>
<comment type="caution">
    <text evidence="1">The sequence shown here is derived from an EMBL/GenBank/DDBJ whole genome shotgun (WGS) entry which is preliminary data.</text>
</comment>
<accession>A0A5C5S416</accession>
<evidence type="ECO:0000313" key="1">
    <source>
        <dbReference type="EMBL" id="TWS29959.1"/>
    </source>
</evidence>
<dbReference type="Proteomes" id="UP000319375">
    <property type="component" value="Unassembled WGS sequence"/>
</dbReference>
<dbReference type="InterPro" id="IPR029033">
    <property type="entry name" value="His_PPase_superfam"/>
</dbReference>
<dbReference type="SUPFAM" id="SSF53254">
    <property type="entry name" value="Phosphoglycerate mutase-like"/>
    <property type="match status" value="1"/>
</dbReference>
<reference evidence="1 2" key="1">
    <citation type="submission" date="2019-06" db="EMBL/GenBank/DDBJ databases">
        <title>Tsukamurella conjunctivitidis sp. nov., Tsukamurella assacharolytica sp. nov. and Tsukamurella sputae sp. nov. isolated from patients with conjunctivitis, bacteraemia (lymphoma) and respiratory infection (sputum) in Hong Kong.</title>
        <authorList>
            <person name="Teng J.L.L."/>
            <person name="Lee H.H."/>
            <person name="Fong J.Y.H."/>
            <person name="Fok K.M.N."/>
            <person name="Lau S.K.P."/>
            <person name="Woo P.C.Y."/>
        </authorList>
    </citation>
    <scope>NUCLEOTIDE SEQUENCE [LARGE SCALE GENOMIC DNA]</scope>
    <source>
        <strain evidence="1 2">HKU72</strain>
    </source>
</reference>
<dbReference type="InterPro" id="IPR013078">
    <property type="entry name" value="His_Pase_superF_clade-1"/>
</dbReference>
<gene>
    <name evidence="1" type="ORF">FK530_05370</name>
</gene>
<protein>
    <recommendedName>
        <fullName evidence="3">Histidine phosphatase family protein</fullName>
    </recommendedName>
</protein>
<organism evidence="1 2">
    <name type="scientific">Tsukamurella conjunctivitidis</name>
    <dbReference type="NCBI Taxonomy" id="2592068"/>
    <lineage>
        <taxon>Bacteria</taxon>
        <taxon>Bacillati</taxon>
        <taxon>Actinomycetota</taxon>
        <taxon>Actinomycetes</taxon>
        <taxon>Mycobacteriales</taxon>
        <taxon>Tsukamurellaceae</taxon>
        <taxon>Tsukamurella</taxon>
    </lineage>
</organism>